<dbReference type="InterPro" id="IPR011017">
    <property type="entry name" value="TRASH_dom"/>
</dbReference>
<gene>
    <name evidence="2" type="ORF">HLB00_05120</name>
</gene>
<dbReference type="AlphaFoldDB" id="A0A7K4FMQ8"/>
<comment type="caution">
    <text evidence="2">The sequence shown here is derived from an EMBL/GenBank/DDBJ whole genome shotgun (WGS) entry which is preliminary data.</text>
</comment>
<dbReference type="GeneID" id="31675898"/>
<protein>
    <submittedName>
        <fullName evidence="2">TRASH domain-containing protein</fullName>
    </submittedName>
</protein>
<dbReference type="RefSeq" id="WP_171481593.1">
    <property type="nucleotide sequence ID" value="NZ_CP015363.1"/>
</dbReference>
<dbReference type="OrthoDB" id="33200at2157"/>
<evidence type="ECO:0000313" key="2">
    <source>
        <dbReference type="EMBL" id="NOL60215.1"/>
    </source>
</evidence>
<dbReference type="SUPFAM" id="SSF46785">
    <property type="entry name" value="Winged helix' DNA-binding domain"/>
    <property type="match status" value="1"/>
</dbReference>
<dbReference type="SMART" id="SM00746">
    <property type="entry name" value="TRASH"/>
    <property type="match status" value="1"/>
</dbReference>
<accession>A0A7K4FMQ8</accession>
<evidence type="ECO:0000313" key="3">
    <source>
        <dbReference type="Proteomes" id="UP000546917"/>
    </source>
</evidence>
<dbReference type="Pfam" id="PF13412">
    <property type="entry name" value="HTH_24"/>
    <property type="match status" value="1"/>
</dbReference>
<evidence type="ECO:0000259" key="1">
    <source>
        <dbReference type="SMART" id="SM00746"/>
    </source>
</evidence>
<reference evidence="2 3" key="1">
    <citation type="submission" date="2020-05" db="EMBL/GenBank/DDBJ databases">
        <authorList>
            <person name="Zhang R."/>
        </authorList>
    </citation>
    <scope>NUCLEOTIDE SEQUENCE [LARGE SCALE GENOMIC DNA]</scope>
    <source>
        <strain evidence="2 3">DSM 28986</strain>
    </source>
</reference>
<feature type="domain" description="TRASH" evidence="1">
    <location>
        <begin position="124"/>
        <end position="160"/>
    </location>
</feature>
<organism evidence="2 3">
    <name type="scientific">Ferroplasma acidiphilum</name>
    <dbReference type="NCBI Taxonomy" id="74969"/>
    <lineage>
        <taxon>Archaea</taxon>
        <taxon>Methanobacteriati</taxon>
        <taxon>Thermoplasmatota</taxon>
        <taxon>Thermoplasmata</taxon>
        <taxon>Thermoplasmatales</taxon>
        <taxon>Ferroplasmaceae</taxon>
        <taxon>Ferroplasma</taxon>
    </lineage>
</organism>
<sequence>MNRNESRVLKLLFENSKMPISEISDRLLLNRNTVSKIITKLNREYIERYTITLKERENSLYIIAEMENIDGLDDDIIEYYKMANGNYLVVMNKDSLSGNLQYKNLNIAYKRVLNNDMEKVDLYCDYCDSIISGKPHVLDVNHNKLYFCCDTCKSEYIQNHNATI</sequence>
<name>A0A7K4FMQ8_9ARCH</name>
<dbReference type="Proteomes" id="UP000546917">
    <property type="component" value="Unassembled WGS sequence"/>
</dbReference>
<dbReference type="InterPro" id="IPR036390">
    <property type="entry name" value="WH_DNA-bd_sf"/>
</dbReference>
<dbReference type="Gene3D" id="1.10.10.10">
    <property type="entry name" value="Winged helix-like DNA-binding domain superfamily/Winged helix DNA-binding domain"/>
    <property type="match status" value="1"/>
</dbReference>
<dbReference type="EMBL" id="JABGBP010000172">
    <property type="protein sequence ID" value="NOL60215.1"/>
    <property type="molecule type" value="Genomic_DNA"/>
</dbReference>
<proteinExistence type="predicted"/>
<dbReference type="InterPro" id="IPR036388">
    <property type="entry name" value="WH-like_DNA-bd_sf"/>
</dbReference>
<dbReference type="Pfam" id="PF08394">
    <property type="entry name" value="Arc_trans_TRASH"/>
    <property type="match status" value="1"/>
</dbReference>
<dbReference type="InterPro" id="IPR013603">
    <property type="entry name" value="TRASH_TR_C_prok"/>
</dbReference>